<evidence type="ECO:0000313" key="5">
    <source>
        <dbReference type="EMBL" id="PTF10584.1"/>
    </source>
</evidence>
<dbReference type="EMBL" id="PYZL01000095">
    <property type="protein sequence ID" value="PTE70947.1"/>
    <property type="molecule type" value="Genomic_DNA"/>
</dbReference>
<proteinExistence type="predicted"/>
<protein>
    <submittedName>
        <fullName evidence="4">Ketose-bisphosphate aldolase</fullName>
    </submittedName>
</protein>
<dbReference type="EMBL" id="PYZI01000020">
    <property type="protein sequence ID" value="PTF12592.1"/>
    <property type="molecule type" value="Genomic_DNA"/>
</dbReference>
<comment type="cofactor">
    <cofactor evidence="3">
        <name>Zn(2+)</name>
        <dbReference type="ChEBI" id="CHEBI:29105"/>
    </cofactor>
    <text evidence="3">Binds 2 Zn(2+) ions per subunit. One is catalytic and the other provides a structural contribution.</text>
</comment>
<feature type="binding site" evidence="3">
    <location>
        <position position="134"/>
    </location>
    <ligand>
        <name>Zn(2+)</name>
        <dbReference type="ChEBI" id="CHEBI:29105"/>
        <label>2</label>
    </ligand>
</feature>
<dbReference type="Gene3D" id="3.20.20.70">
    <property type="entry name" value="Aldolase class I"/>
    <property type="match status" value="1"/>
</dbReference>
<evidence type="ECO:0000313" key="4">
    <source>
        <dbReference type="EMBL" id="PTE70947.1"/>
    </source>
</evidence>
<feature type="binding site" evidence="3">
    <location>
        <position position="177"/>
    </location>
    <ligand>
        <name>Zn(2+)</name>
        <dbReference type="ChEBI" id="CHEBI:29105"/>
        <label>1</label>
        <note>catalytic</note>
    </ligand>
</feature>
<dbReference type="Pfam" id="PF01116">
    <property type="entry name" value="F_bP_aldolase"/>
    <property type="match status" value="1"/>
</dbReference>
<reference evidence="4" key="3">
    <citation type="submission" date="2018-03" db="EMBL/GenBank/DDBJ databases">
        <authorList>
            <person name="Keele B.F."/>
        </authorList>
    </citation>
    <scope>NUCLEOTIDE SEQUENCE</scope>
    <source>
        <strain evidence="5">SNUC 4143</strain>
        <strain evidence="4">SNUC 761</strain>
    </source>
</reference>
<feature type="binding site" evidence="3">
    <location>
        <position position="83"/>
    </location>
    <ligand>
        <name>Zn(2+)</name>
        <dbReference type="ChEBI" id="CHEBI:29105"/>
        <label>1</label>
        <note>catalytic</note>
    </ligand>
</feature>
<gene>
    <name evidence="4" type="ORF">BUY44_10380</name>
    <name evidence="6" type="ORF">BUY47_11390</name>
    <name evidence="5" type="ORF">BUY48_11005</name>
</gene>
<dbReference type="Proteomes" id="UP000242547">
    <property type="component" value="Unassembled WGS sequence"/>
</dbReference>
<dbReference type="Proteomes" id="UP000242088">
    <property type="component" value="Unassembled WGS sequence"/>
</dbReference>
<organism evidence="4 8">
    <name type="scientific">Staphylococcus devriesei</name>
    <dbReference type="NCBI Taxonomy" id="586733"/>
    <lineage>
        <taxon>Bacteria</taxon>
        <taxon>Bacillati</taxon>
        <taxon>Bacillota</taxon>
        <taxon>Bacilli</taxon>
        <taxon>Bacillales</taxon>
        <taxon>Staphylococcaceae</taxon>
        <taxon>Staphylococcus</taxon>
    </lineage>
</organism>
<dbReference type="PANTHER" id="PTHR30304">
    <property type="entry name" value="D-TAGATOSE-1,6-BISPHOSPHATE ALDOLASE"/>
    <property type="match status" value="1"/>
</dbReference>
<evidence type="ECO:0000313" key="9">
    <source>
        <dbReference type="Proteomes" id="UP000243350"/>
    </source>
</evidence>
<dbReference type="InterPro" id="IPR013785">
    <property type="entry name" value="Aldolase_TIM"/>
</dbReference>
<sequence length="270" mass="29711">MNYNELLNNARDNGYAIPQINLNEITWIEPIINAANKMNSPIIIATSDNLIDLLGGYEFVCQTIRSKICAMKVDIPIKIHLDHSTSTENCVKAIDAGYDSVMFDGSKLDIIENVKETSKVVAYAHKNKVSVEGEVGGVGGKEDGIEDTIKYASIDDCITITKKANIDVLAPALGSAHGEYKGKPNLNFELMEQINNTLHQPLALHGATGISDTDLKHAIQLGHSKINFNTEIKKAWASTLRTTLEENPSFYEPQKIIKPAKMQSKMLQSI</sequence>
<dbReference type="GO" id="GO:0016832">
    <property type="term" value="F:aldehyde-lyase activity"/>
    <property type="evidence" value="ECO:0007669"/>
    <property type="project" value="InterPro"/>
</dbReference>
<dbReference type="RefSeq" id="WP_103167478.1">
    <property type="nucleotide sequence ID" value="NZ_CP130489.1"/>
</dbReference>
<evidence type="ECO:0000313" key="7">
    <source>
        <dbReference type="Proteomes" id="UP000242088"/>
    </source>
</evidence>
<dbReference type="InterPro" id="IPR050246">
    <property type="entry name" value="Class_II_FBP_aldolase"/>
</dbReference>
<reference evidence="6" key="2">
    <citation type="submission" date="2018-03" db="EMBL/GenBank/DDBJ databases">
        <authorList>
            <person name="Naushad S."/>
        </authorList>
    </citation>
    <scope>NUCLEOTIDE SEQUENCE</scope>
    <source>
        <strain evidence="6">SNUC 1409</strain>
    </source>
</reference>
<dbReference type="PANTHER" id="PTHR30304:SF0">
    <property type="entry name" value="D-TAGATOSE-1,6-BISPHOSPHATE ALDOLASE SUBUNIT GATY-RELATED"/>
    <property type="match status" value="1"/>
</dbReference>
<dbReference type="SUPFAM" id="SSF51569">
    <property type="entry name" value="Aldolase"/>
    <property type="match status" value="1"/>
</dbReference>
<evidence type="ECO:0000313" key="6">
    <source>
        <dbReference type="EMBL" id="PTF12592.1"/>
    </source>
</evidence>
<feature type="binding site" evidence="3">
    <location>
        <position position="104"/>
    </location>
    <ligand>
        <name>Zn(2+)</name>
        <dbReference type="ChEBI" id="CHEBI:29105"/>
        <label>2</label>
    </ligand>
</feature>
<dbReference type="GeneID" id="48886760"/>
<feature type="binding site" evidence="2">
    <location>
        <position position="178"/>
    </location>
    <ligand>
        <name>dihydroxyacetone phosphate</name>
        <dbReference type="ChEBI" id="CHEBI:57642"/>
    </ligand>
</feature>
<reference evidence="7 8" key="1">
    <citation type="journal article" date="2016" name="Front. Microbiol.">
        <title>Comprehensive Phylogenetic Analysis of Bovine Non-aureus Staphylococci Species Based on Whole-Genome Sequencing.</title>
        <authorList>
            <person name="Naushad S."/>
            <person name="Barkema H.W."/>
            <person name="Luby C."/>
            <person name="Condas L.A."/>
            <person name="Nobrega D.B."/>
            <person name="Carson D.A."/>
            <person name="De Buck J."/>
        </authorList>
    </citation>
    <scope>NUCLEOTIDE SEQUENCE [LARGE SCALE GENOMIC DNA]</scope>
    <source>
        <strain evidence="6 7">SNUC 1409</strain>
        <strain evidence="5 9">SNUC 4143</strain>
        <strain evidence="4 8">SNUC 761</strain>
    </source>
</reference>
<accession>A0A2K4DGM0</accession>
<name>A0A2K4DGM0_9STAP</name>
<feature type="binding site" evidence="2">
    <location>
        <begin position="227"/>
        <end position="230"/>
    </location>
    <ligand>
        <name>dihydroxyacetone phosphate</name>
        <dbReference type="ChEBI" id="CHEBI:57642"/>
    </ligand>
</feature>
<dbReference type="Proteomes" id="UP000243350">
    <property type="component" value="Unassembled WGS sequence"/>
</dbReference>
<evidence type="ECO:0000256" key="1">
    <source>
        <dbReference type="PIRSR" id="PIRSR001359-1"/>
    </source>
</evidence>
<dbReference type="EMBL" id="PYZH01000120">
    <property type="protein sequence ID" value="PTF10584.1"/>
    <property type="molecule type" value="Genomic_DNA"/>
</dbReference>
<dbReference type="InterPro" id="IPR000771">
    <property type="entry name" value="FBA_II"/>
</dbReference>
<keyword evidence="7" id="KW-1185">Reference proteome</keyword>
<evidence type="ECO:0000313" key="8">
    <source>
        <dbReference type="Proteomes" id="UP000242547"/>
    </source>
</evidence>
<dbReference type="PIRSF" id="PIRSF001359">
    <property type="entry name" value="F_bP_aldolase_II"/>
    <property type="match status" value="1"/>
</dbReference>
<dbReference type="AlphaFoldDB" id="A0A2K4DGM0"/>
<comment type="caution">
    <text evidence="4">The sequence shown here is derived from an EMBL/GenBank/DDBJ whole genome shotgun (WGS) entry which is preliminary data.</text>
</comment>
<feature type="binding site" evidence="2">
    <location>
        <begin position="206"/>
        <end position="208"/>
    </location>
    <ligand>
        <name>dihydroxyacetone phosphate</name>
        <dbReference type="ChEBI" id="CHEBI:57642"/>
    </ligand>
</feature>
<feature type="active site" description="Proton donor" evidence="1">
    <location>
        <position position="82"/>
    </location>
</feature>
<dbReference type="OrthoDB" id="9803995at2"/>
<evidence type="ECO:0000256" key="3">
    <source>
        <dbReference type="PIRSR" id="PIRSR001359-3"/>
    </source>
</evidence>
<keyword evidence="3" id="KW-0862">Zinc</keyword>
<keyword evidence="3" id="KW-0479">Metal-binding</keyword>
<dbReference type="NCBIfam" id="TIGR00167">
    <property type="entry name" value="cbbA"/>
    <property type="match status" value="1"/>
</dbReference>
<evidence type="ECO:0000256" key="2">
    <source>
        <dbReference type="PIRSR" id="PIRSR001359-2"/>
    </source>
</evidence>
<dbReference type="GO" id="GO:0008270">
    <property type="term" value="F:zinc ion binding"/>
    <property type="evidence" value="ECO:0007669"/>
    <property type="project" value="InterPro"/>
</dbReference>
<dbReference type="PROSITE" id="PS00806">
    <property type="entry name" value="ALDOLASE_CLASS_II_2"/>
    <property type="match status" value="1"/>
</dbReference>
<dbReference type="GO" id="GO:0005975">
    <property type="term" value="P:carbohydrate metabolic process"/>
    <property type="evidence" value="ECO:0007669"/>
    <property type="project" value="InterPro"/>
</dbReference>
<feature type="binding site" evidence="3">
    <location>
        <position position="205"/>
    </location>
    <ligand>
        <name>Zn(2+)</name>
        <dbReference type="ChEBI" id="CHEBI:29105"/>
        <label>1</label>
        <note>catalytic</note>
    </ligand>
</feature>